<evidence type="ECO:0000313" key="4">
    <source>
        <dbReference type="Proteomes" id="UP000317650"/>
    </source>
</evidence>
<dbReference type="Gene3D" id="2.60.40.150">
    <property type="entry name" value="C2 domain"/>
    <property type="match status" value="1"/>
</dbReference>
<dbReference type="GO" id="GO:0006629">
    <property type="term" value="P:lipid metabolic process"/>
    <property type="evidence" value="ECO:0007669"/>
    <property type="project" value="InterPro"/>
</dbReference>
<dbReference type="InterPro" id="IPR035892">
    <property type="entry name" value="C2_domain_sf"/>
</dbReference>
<dbReference type="PANTHER" id="PTHR47759:SF2">
    <property type="entry name" value="TRIGLYCERIDE LIPASE"/>
    <property type="match status" value="1"/>
</dbReference>
<feature type="region of interest" description="Disordered" evidence="1">
    <location>
        <begin position="438"/>
        <end position="459"/>
    </location>
</feature>
<dbReference type="Proteomes" id="UP000317650">
    <property type="component" value="Chromosome 4"/>
</dbReference>
<comment type="caution">
    <text evidence="3">The sequence shown here is derived from an EMBL/GenBank/DDBJ whole genome shotgun (WGS) entry which is preliminary data.</text>
</comment>
<gene>
    <name evidence="3" type="ORF">C4D60_Mb04t23910</name>
</gene>
<dbReference type="STRING" id="52838.A0A4S8KEA5"/>
<feature type="region of interest" description="Disordered" evidence="1">
    <location>
        <begin position="50"/>
        <end position="75"/>
    </location>
</feature>
<dbReference type="PANTHER" id="PTHR47759">
    <property type="entry name" value="OS04G0509100 PROTEIN"/>
    <property type="match status" value="1"/>
</dbReference>
<keyword evidence="4" id="KW-1185">Reference proteome</keyword>
<name>A0A4S8KEA5_MUSBA</name>
<evidence type="ECO:0000259" key="2">
    <source>
        <dbReference type="PROSITE" id="PS50004"/>
    </source>
</evidence>
<feature type="domain" description="C2" evidence="2">
    <location>
        <begin position="114"/>
        <end position="230"/>
    </location>
</feature>
<dbReference type="AlphaFoldDB" id="A0A4S8KEA5"/>
<accession>A0A4S8KEA5</accession>
<feature type="compositionally biased region" description="Basic and acidic residues" evidence="1">
    <location>
        <begin position="443"/>
        <end position="453"/>
    </location>
</feature>
<dbReference type="InterPro" id="IPR029058">
    <property type="entry name" value="AB_hydrolase_fold"/>
</dbReference>
<dbReference type="CDD" id="cd00519">
    <property type="entry name" value="Lipase_3"/>
    <property type="match status" value="1"/>
</dbReference>
<proteinExistence type="predicted"/>
<dbReference type="Pfam" id="PF01764">
    <property type="entry name" value="Lipase_3"/>
    <property type="match status" value="1"/>
</dbReference>
<dbReference type="InterPro" id="IPR002921">
    <property type="entry name" value="Fungal_lipase-type"/>
</dbReference>
<protein>
    <recommendedName>
        <fullName evidence="2">C2 domain-containing protein</fullName>
    </recommendedName>
</protein>
<dbReference type="SUPFAM" id="SSF53474">
    <property type="entry name" value="alpha/beta-Hydrolases"/>
    <property type="match status" value="1"/>
</dbReference>
<dbReference type="PROSITE" id="PS50004">
    <property type="entry name" value="C2"/>
    <property type="match status" value="1"/>
</dbReference>
<organism evidence="3 4">
    <name type="scientific">Musa balbisiana</name>
    <name type="common">Banana</name>
    <dbReference type="NCBI Taxonomy" id="52838"/>
    <lineage>
        <taxon>Eukaryota</taxon>
        <taxon>Viridiplantae</taxon>
        <taxon>Streptophyta</taxon>
        <taxon>Embryophyta</taxon>
        <taxon>Tracheophyta</taxon>
        <taxon>Spermatophyta</taxon>
        <taxon>Magnoliopsida</taxon>
        <taxon>Liliopsida</taxon>
        <taxon>Zingiberales</taxon>
        <taxon>Musaceae</taxon>
        <taxon>Musa</taxon>
    </lineage>
</organism>
<dbReference type="CDD" id="cd00030">
    <property type="entry name" value="C2"/>
    <property type="match status" value="1"/>
</dbReference>
<dbReference type="Pfam" id="PF00168">
    <property type="entry name" value="C2"/>
    <property type="match status" value="1"/>
</dbReference>
<dbReference type="EMBL" id="PYDT01000001">
    <property type="protein sequence ID" value="THU73537.1"/>
    <property type="molecule type" value="Genomic_DNA"/>
</dbReference>
<evidence type="ECO:0000313" key="3">
    <source>
        <dbReference type="EMBL" id="THU73537.1"/>
    </source>
</evidence>
<evidence type="ECO:0000256" key="1">
    <source>
        <dbReference type="SAM" id="MobiDB-lite"/>
    </source>
</evidence>
<dbReference type="InterPro" id="IPR000008">
    <property type="entry name" value="C2_dom"/>
</dbReference>
<sequence length="868" mass="97549">MTSLKSPNIPLRSFPFQHLASLPSPRVPRLNKPRPPPGAVAFRKKARFSRSLRTPSGGHAATRCSSAQHGGNSIEEVERPPFDLNLAVVLAGFAFEAYTSPPKDVGWREIDAADCQTVFLSEQFLREVYDGQLRIKLKKGVDFPALDPWGTSDPYVVLQVEGQVAKSKVKWASTEPTWNEDFTLNIKKTPAKTLQVAAWDANLVTPHKRMGNAGVNLETFCDGNLHEVMVELEGIGGGGKIYLEVIYRSYDEIEEEKLWWRMPFFSDFFIKSNFGSALKLVLGSEGTNVSQFVQSAFGQLKTFGYTYLEKPSSFNNDNNDSEHTDKSISRNARSATFLQQESSSESSDNFISNSNLEKEPTLLLVQTNEEENSTLENDDKSGPPDEYFWRTFAESINQIVHQKFGFSLPEIKLLDGFDKLNKVSLQSLRFAEKEYVESGLATPEDKGDNERQSDNLSNIDDSKYSLMDITKVSRDVLSQTETIFGALMILTATLSQQRNDLMSLLESSGRKDTSKTEDDIAGYSSNDTGTVAIEGFELDTEKAEEMRELFSSAESAMEAWTMLATSLGRTSFIKSDFEKICFLDNTTTDTQVAIWRDSVRRRLVVAFRGTEQSKWKDLCTDLMLLPAGLNPERLNGDFKQEVQVHSGFLNAYDSVRTRIMMLTELAIGFELGDESENAPKWQLYVTGHSLGGALATLLALELSSSRMAKHGQITVTMYNFGSPRVGNRRFAELYNEKVKDSWRIVNHRDIIPTVPRLMGYCHVSQPVYLAAGDLEGLVNREFLGDGYQGDVIGEATPDILVNEFMKGEKQLIEQILQTEINLLRSIRDGTALMQHMEDFYYITLLEKVRSNYRRPDNSNPSEDVSMMV</sequence>
<reference evidence="3 4" key="1">
    <citation type="journal article" date="2019" name="Nat. Plants">
        <title>Genome sequencing of Musa balbisiana reveals subgenome evolution and function divergence in polyploid bananas.</title>
        <authorList>
            <person name="Yao X."/>
        </authorList>
    </citation>
    <scope>NUCLEOTIDE SEQUENCE [LARGE SCALE GENOMIC DNA]</scope>
    <source>
        <strain evidence="4">cv. DH-PKW</strain>
        <tissue evidence="3">Leaves</tissue>
    </source>
</reference>
<dbReference type="SUPFAM" id="SSF49562">
    <property type="entry name" value="C2 domain (Calcium/lipid-binding domain, CaLB)"/>
    <property type="match status" value="1"/>
</dbReference>
<dbReference type="Gene3D" id="3.40.50.1820">
    <property type="entry name" value="alpha/beta hydrolase"/>
    <property type="match status" value="1"/>
</dbReference>
<dbReference type="SMART" id="SM00239">
    <property type="entry name" value="C2"/>
    <property type="match status" value="1"/>
</dbReference>